<feature type="compositionally biased region" description="Low complexity" evidence="19">
    <location>
        <begin position="317"/>
        <end position="338"/>
    </location>
</feature>
<feature type="compositionally biased region" description="Low complexity" evidence="19">
    <location>
        <begin position="2633"/>
        <end position="2647"/>
    </location>
</feature>
<feature type="compositionally biased region" description="Low complexity" evidence="19">
    <location>
        <begin position="2591"/>
        <end position="2603"/>
    </location>
</feature>
<comment type="similarity">
    <text evidence="2">Belongs to the RRM Spen family.</text>
</comment>
<dbReference type="SUPFAM" id="SSF110324">
    <property type="entry name" value="Ribosomal L27 protein-like"/>
    <property type="match status" value="1"/>
</dbReference>
<proteinExistence type="inferred from homology"/>
<keyword evidence="23" id="KW-1185">Reference proteome</keyword>
<feature type="region of interest" description="Disordered" evidence="19">
    <location>
        <begin position="3327"/>
        <end position="3568"/>
    </location>
</feature>
<feature type="region of interest" description="Disordered" evidence="19">
    <location>
        <begin position="539"/>
        <end position="574"/>
    </location>
</feature>
<dbReference type="InterPro" id="IPR000504">
    <property type="entry name" value="RRM_dom"/>
</dbReference>
<feature type="compositionally biased region" description="Basic residues" evidence="19">
    <location>
        <begin position="2319"/>
        <end position="2333"/>
    </location>
</feature>
<feature type="region of interest" description="Disordered" evidence="19">
    <location>
        <begin position="317"/>
        <end position="346"/>
    </location>
</feature>
<evidence type="ECO:0000256" key="17">
    <source>
        <dbReference type="ARBA" id="ARBA00078128"/>
    </source>
</evidence>
<feature type="domain" description="RRM" evidence="20">
    <location>
        <begin position="683"/>
        <end position="758"/>
    </location>
</feature>
<dbReference type="InterPro" id="IPR012677">
    <property type="entry name" value="Nucleotide-bd_a/b_plait_sf"/>
</dbReference>
<evidence type="ECO:0000256" key="6">
    <source>
        <dbReference type="ARBA" id="ARBA00022884"/>
    </source>
</evidence>
<dbReference type="CDD" id="cd05790">
    <property type="entry name" value="S1_Rrp40"/>
    <property type="match status" value="1"/>
</dbReference>
<dbReference type="PROSITE" id="PS50917">
    <property type="entry name" value="SPOC"/>
    <property type="match status" value="1"/>
</dbReference>
<feature type="compositionally biased region" description="Polar residues" evidence="19">
    <location>
        <begin position="3027"/>
        <end position="3036"/>
    </location>
</feature>
<feature type="compositionally biased region" description="Basic and acidic residues" evidence="19">
    <location>
        <begin position="2269"/>
        <end position="2285"/>
    </location>
</feature>
<feature type="region of interest" description="Disordered" evidence="19">
    <location>
        <begin position="2504"/>
        <end position="2686"/>
    </location>
</feature>
<evidence type="ECO:0000256" key="5">
    <source>
        <dbReference type="ARBA" id="ARBA00022553"/>
    </source>
</evidence>
<gene>
    <name evidence="22" type="ORF">HHI36_014137</name>
</gene>
<keyword evidence="13" id="KW-0539">Nucleus</keyword>
<feature type="compositionally biased region" description="Basic and acidic residues" evidence="19">
    <location>
        <begin position="1510"/>
        <end position="1742"/>
    </location>
</feature>
<dbReference type="InterPro" id="IPR012340">
    <property type="entry name" value="NA-bd_OB-fold"/>
</dbReference>
<dbReference type="InterPro" id="IPR035979">
    <property type="entry name" value="RBD_domain_sf"/>
</dbReference>
<dbReference type="Pfam" id="PF07744">
    <property type="entry name" value="SPOC"/>
    <property type="match status" value="1"/>
</dbReference>
<dbReference type="GO" id="GO:0003714">
    <property type="term" value="F:transcription corepressor activity"/>
    <property type="evidence" value="ECO:0007669"/>
    <property type="project" value="UniProtKB-ARBA"/>
</dbReference>
<dbReference type="InterPro" id="IPR016194">
    <property type="entry name" value="SPOC-like_C_dom_sf"/>
</dbReference>
<feature type="compositionally biased region" description="Polar residues" evidence="19">
    <location>
        <begin position="891"/>
        <end position="918"/>
    </location>
</feature>
<feature type="domain" description="RRM" evidence="20">
    <location>
        <begin position="236"/>
        <end position="315"/>
    </location>
</feature>
<feature type="compositionally biased region" description="Basic and acidic residues" evidence="19">
    <location>
        <begin position="2241"/>
        <end position="2261"/>
    </location>
</feature>
<dbReference type="GO" id="GO:0005634">
    <property type="term" value="C:nucleus"/>
    <property type="evidence" value="ECO:0007669"/>
    <property type="project" value="UniProtKB-SubCell"/>
</dbReference>
<feature type="region of interest" description="Disordered" evidence="19">
    <location>
        <begin position="440"/>
        <end position="485"/>
    </location>
</feature>
<dbReference type="Gene3D" id="2.40.50.140">
    <property type="entry name" value="Nucleic acid-binding proteins"/>
    <property type="match status" value="1"/>
</dbReference>
<dbReference type="Pfam" id="PF21262">
    <property type="entry name" value="RRP40_S1"/>
    <property type="match status" value="1"/>
</dbReference>
<feature type="compositionally biased region" description="Basic and acidic residues" evidence="19">
    <location>
        <begin position="3334"/>
        <end position="3345"/>
    </location>
</feature>
<feature type="compositionally biased region" description="Basic and acidic residues" evidence="19">
    <location>
        <begin position="3644"/>
        <end position="3655"/>
    </location>
</feature>
<dbReference type="InterPro" id="IPR049469">
    <property type="entry name" value="RRP40_KH-I"/>
</dbReference>
<feature type="compositionally biased region" description="Basic and acidic residues" evidence="19">
    <location>
        <begin position="2796"/>
        <end position="2810"/>
    </location>
</feature>
<dbReference type="CDD" id="cd12350">
    <property type="entry name" value="RRM3_SHARP"/>
    <property type="match status" value="1"/>
</dbReference>
<comment type="subcellular location">
    <subcellularLocation>
        <location evidence="1">Nucleus</location>
    </subcellularLocation>
</comment>
<dbReference type="Pfam" id="PF15985">
    <property type="entry name" value="KH_6"/>
    <property type="match status" value="1"/>
</dbReference>
<dbReference type="FunFam" id="3.30.70.330:FF:000088">
    <property type="entry name" value="msx2-interacting protein-like isoform X1"/>
    <property type="match status" value="1"/>
</dbReference>
<protein>
    <recommendedName>
        <fullName evidence="15">Msx2-interacting protein</fullName>
    </recommendedName>
    <alternativeName>
        <fullName evidence="14">Ribosomal RNA-processing protein 40</fullName>
    </alternativeName>
    <alternativeName>
        <fullName evidence="16">SMART/HDAC1-associated repressor protein</fullName>
    </alternativeName>
    <alternativeName>
        <fullName evidence="17">SPEN homolog</fullName>
    </alternativeName>
</protein>
<keyword evidence="12" id="KW-0804">Transcription</keyword>
<feature type="compositionally biased region" description="Basic residues" evidence="19">
    <location>
        <begin position="3696"/>
        <end position="3705"/>
    </location>
</feature>
<dbReference type="InterPro" id="IPR012921">
    <property type="entry name" value="SPOC_C"/>
</dbReference>
<feature type="domain" description="SPOC" evidence="21">
    <location>
        <begin position="4392"/>
        <end position="4560"/>
    </location>
</feature>
<feature type="compositionally biased region" description="Basic and acidic residues" evidence="19">
    <location>
        <begin position="3358"/>
        <end position="3377"/>
    </location>
</feature>
<evidence type="ECO:0000313" key="23">
    <source>
        <dbReference type="Proteomes" id="UP001516400"/>
    </source>
</evidence>
<evidence type="ECO:0000256" key="4">
    <source>
        <dbReference type="ARBA" id="ARBA00022481"/>
    </source>
</evidence>
<sequence length="4560" mass="510882">MPAKVDQPVYPGNLITDIRSTKFVSIIGPGLRRNDDIPNSLIVTHVGTLCFKSPNTYWVESRQKRYIPKRGDLVVGIVAKKSGDTLKVDIGSSELASLSMLAFEGATKKQKVDINVGDVVYAKLLNAHKEMEPELVCVDAYFKAGKLGVLSSEGFVFSVSLSMAQRLLKLDNPLLRTLGKKYVYEIAIGMNGKIWLRSNRTADVLKIKRAIEIASQKSDESIIETCLKGKMVRETRHLWVGNLPDNIREERIREHFKRYGRVQSVKLLPRSTKEETGESTMACTVAFMDIKSASKAHNTEHKVDDRTLTTEYYEPAAIPSAASPQTTTSPYSTSPGSTRFPNGHGSAEEHGPFVERFYDRTNTRVAEGEFIRRGAYHDNNRGRNRDRGFRNGPYNVIMDRGSHRTLNNAWSYDSGGGSGGCAGTVGRYNSQNETGYTTAATTVADSGSSERRGTSDQSTKKKTKSRSGSRSPSPSGSTSSRSPSRINFYNANLVRVNCGGFVCECTFSSGEDVSCGGEDASVPGALFCLLTTIDFTCRSRSRSSSSSSSSSTSRTSSTGSPKSRRTAANSHLAHSDDRRPLAICVKNLPLRSSDTSLKDGLYHEYKKHGKVTSVKVVGQNSERHAIVCFKKPEDVEKALEVSYDKLFFGCKIDVASYQGFDVEDNDLRPYEAEIDEFHPKATRTLFIGNLEKDITASDLRKHFDLFGEIIEIDIKNQGNVSLYAFCQYSDIVSVVKAIRKMDGEHLGNNRIKLGFGKSMPTTVVWVDGIVENVNEKYLRMQFDPFGPISKVSIDRDRGQALIFYEQMVGAQSAVSKMRGYSLKGNKIQVDFASRECQQSFYEHLEKQGPAVVDRSEERRDSTSRSFDSTRFARYDTPTRPRTSSYSSRSSIAASQVTSAIPSPGTPGSVTPRGSSSKTRIGRFTEYYEGGEVTDRHFRSYDEYSQGSAASQDDPYDPDYSYNNHDSPSHLDVLEARSMQSVCTVEHGTVPFGPPDIRNLQKERVHLLEQLEECPSSGDEHISSKKRLKIDLLDNALGTDVIIEANRDHRKVMEVRRLSDVSLKHHSRRPSIDNKHSREVGHERNAYVPHTICKRRKTGGSDSGSRVHHYDHSGSESVGGSRPGTPLCDERPENFPPSEPRRVPRERDGPLTLPLPRFASQIIGRGSVSVAGIKGQKDTILCSPPAAVTSPRITNPKPQSPVHVPPPASPPPRPPSLSSNSSDSDIPPSPSLDERIKSLDEKYEKWSGSRALSAAGGDALAKLDATREKFRLRHKLLDFDLKEVQPSEIVKSVMAKRSVFDEDLKRLENVGEKYEPKEFNLFPRSTAGTQVPTSTAPLTTAATIKITSPSTQMPKTPTMLSPRSTGNSMIPAKGLQYPFPSHPPIQPATPTLLPQTPPTTPCTIASPTLQIQTASTTTRSTTLGDNRLKPCASASSDNRISSKVNVNRSVVLNNLTAPAKISEKTSTNIPSDPCTATTANITGNVESKIARIKHGDKISCRRDSANSSPRSDVKLRRNSDVGPRRTDEVEKIGDTSLETNEKSERAKSEERRKDQELKEKQRLENERLEKERLEKEQQEKERLEKERLEREKQEREKELEKERQEKERAEQEKQEKERIEREKREQERLRREREEQERLRREREEQERQERLRREREAEERERILKEERERKEKEEHERKERELREKVAEEERQIKKERHEAEKLEREKRREEEKKHKDDNHDRRKEEHKHRENHGEMKHRDNNVTTDKSNSNNEHKHSKQGSKLEKERAIHEIFKRTDSLDRNNSDKQKHIDKETDMRRKESIKENRDNNTHEKMKNNEFKDIESRHMSIDLDKTKSDPNKRRERNNSLPANIGTKRRLSSQESFDSFGDPKKPKLHLDQKKIQDRRDSKDNSRSEDRMKCKIKNNSKSVEEKLCQSDKPNHTRDSEERRRDKDKDREDKHRSKQKFDKQKSKSKSREKESRESPTTSPKELTDKDFLAKLELRSTEEIEKHKEQRKEAKERRKQEDIDLDKRDKDDKRSEERNKREKMIEKSKMKDEQTMRINDEKIKAHKKDKLRKSMMNSSDNNTDSDEPRKHSIFDIVDDEPAYISMYDKVKARSCKNMQKQEEEKRQEKIKAKFSQLKQSRAKREEKKRSTSWDEDSDSDRERQDKTDSKNRRNKMLIASSDEEYSELNKSHKKREVYTDSDSDRQRQHKNDLTEVSDEDFIRHKVHKTPRSINEISDDEFKTLHPIKTEIFSENEMDRSSDHDMKPFKIKDEFRRSIKKERKASKQEDSFDKIDSESLDSKPPLTEIKSEKVNNRHSFMDNSSADESTEFKKEKSKKHKKKQKRLKHSISSEDSSKFESLESSLNECSDKGKHHDKKRQHNKKEKRRDKSKERDKSKKSKRSKSASKSDFKHDGKMENIFGSLSDSSENGLRDSETVDTKTNNYLGGFNDENVPSRFSDSDMEKAIKVEEIDAKEEHRKRKERRRKEKERRLQEAAAAAALAEAADHFNENSMDFADMGKQLEDNIKDEPADHSDGNIERNETNTEADDIFNYYDGSIYQDFKKEDKKEGREKKKKRKKSKEEKQKHHHHHDKNKIKTEIKKEISTPTIVTPTEEPILPVVQESKPQNQSLPNLLDIPSPPQEKSSPKMSPNPNISSSPSIQDPNKSPVVQIQTTSTQHQTPLSSKEKKRDKFLPGFGSEIDESIHENAVKSISEFDTIKPECPKIEEDKLEKTEEAPEEKPRVVISQEETEDAVAALLGESFSNEFEKRYNEDDLTNTNDQSPNLVDEPIVQDDEEMRQAVQSLGASDLEVKPDTPQSEHELQIDTDTEEQDEISVRFDQQPKTPDISELLQPPKTPDIPTYFRSEEIKPSPSPLVIKAAPNIGSPPSLAPITPQPSIISTVKRNLDAVPESAAKIPPLALPPLIEPTRSVIAQPWSSKPDDSIPKNEPKVALVAKVTSPQVLSQTVSSPSTIITSTPIRSYPSVVKIPEASYPPLTAISKPEINVTTTSKPDIPVSTLPILQVGTAPALHNLPARSPVPQKSPSNLTEIPSGPPKIATNISKIRLPITSVMVSKPLQAATINLPQAKVAFPSEPPKLIPTQDPRPRMIFQNANMSAPFPFNSTQKMVVQTNIPMARGLLVPARPGHFNYIPSPVTFNTAPGEKITDSSKPSVSSVPITLSQGPPSNVIHVKPQSIIISPNSHIPTSTCLVNNQKVIRPVRPATPPSLVAISSDDSSVVQSCVTTQPKIIPSPVPSVQETKHEPTEVKDISIQPKPKDEEIILPPKTNIAETPTEAPLSEAKELEPSVINKIEEDKPKQLAIEKVTEELNLTLKKEIDCEMEEDKEDKETIEPVKVEEPNVEIPETPNENKPIKEDTEIITPKEPEKFEEEKTDSESIVSDISKDCSSADMPIKDLLDSKEDKEDSDYWSPKDVNIDSVIKTLCSADELSNHSNENDKEDDISKEKELKQSEEKIESENNIKDNSDNKEQDSTKSDNETMDDSVEDIEEKDSASRVNTRRGGRGRGRKGRGGVERGGIQTRRGKVLTKEATTPTKRGGVRGGRTKVERKTTKSESETPADIYEFREDEENRPRLILTIKQSNTNSAAVQSAVVKEIPKEPVVSPQPPVKTVIETKEKAEEFAQPQSSAGTNTRKSRRLQEKDISRTTIDDTIEDVVKNTVITRSNTQGTRRSTRQPVTPVKTPPETPRKSPRGRKIGRRASEASEDALDDKEKVKSGEEVVINTSPEVVKVETDKPSEPLPSNTSTENENVKQPVVPTKENVGEKPPVGLKAVVMRRLKGEMGQEPMTLIDPVTGLLTPMRECEENKYIPVPGEKKPGVLVTAPASVVVTTAENKPLQQTVLTTSQHPATAVIKPQVKPQSLKAHVLSSQAAQAVVTQQVPIAQKQNAIITSSAPPVIVENKVHVPLNQNLNVKVSTPNYIPAHLSPRASISLSSNAPKAVTVKQPMASPSQMYNLIAQQHKQILQISKSSPPAVVPKGIVVSSSPMLKHQQQPIIKQASVSKVSMPKTSHQIHLPAGVPSSVLGKAANQPLVAGTNRLIQGKNAMEPPKVDVSLSNLMSVRGLSSLSPQGQPRHIPQSGMPVPGYEASLAETIPHFPPGSVTLRPPTIYHLHITCIHLMLCISNTLGSLIIFQGIEKQGDGQEGEEAPVTSPPLELRIPGSVGLPLSSRAAAVPHSLHSPHDRATDSPQVGQVYNMQTARMQHYNPNRYYESPTEPPPAHRPVTSHSTLAALGSDRPPLSHMAALGAPDRPLGPHLPPDRPLGSHLPPDRPLGPHLPPDRPLSGHSALTGHLPLGTPERPSSSHLTPDRPLSSHLTPDRLSGISTPDRPVSAHGMTLGAGLGAAGNLMGAVARHIGVDAPTSQRGLQAATPPHASQVPPQAESLYMLLKQYPRMWQGLLALKNDQAAVQMYFVSGNDDVAKCSLPKNTDGSTPPLRIFQRMRLEPPQVEGVARKMQMEKEHCMLLALPCGHDHMDVLKQSTNLTNGFITYLQQKQAAGIVNVAAPGTTQPPAYVVHIFPSCNFVNENLRRIAPSLLERVADIAHLLIVITTV</sequence>
<feature type="compositionally biased region" description="Basic and acidic residues" evidence="19">
    <location>
        <begin position="3399"/>
        <end position="3410"/>
    </location>
</feature>
<evidence type="ECO:0000256" key="8">
    <source>
        <dbReference type="ARBA" id="ARBA00023015"/>
    </source>
</evidence>
<keyword evidence="6 18" id="KW-0694">RNA-binding</keyword>
<dbReference type="InterPro" id="IPR036612">
    <property type="entry name" value="KH_dom_type_1_sf"/>
</dbReference>
<evidence type="ECO:0000256" key="18">
    <source>
        <dbReference type="PROSITE-ProRule" id="PRU00176"/>
    </source>
</evidence>
<feature type="compositionally biased region" description="Basic and acidic residues" evidence="19">
    <location>
        <begin position="1069"/>
        <end position="1084"/>
    </location>
</feature>
<feature type="compositionally biased region" description="Pro residues" evidence="19">
    <location>
        <begin position="1202"/>
        <end position="1214"/>
    </location>
</feature>
<evidence type="ECO:0000256" key="3">
    <source>
        <dbReference type="ARBA" id="ARBA00007841"/>
    </source>
</evidence>
<feature type="region of interest" description="Disordered" evidence="19">
    <location>
        <begin position="1182"/>
        <end position="1232"/>
    </location>
</feature>
<dbReference type="CDD" id="cd22526">
    <property type="entry name" value="KH-I_Rrp40"/>
    <property type="match status" value="1"/>
</dbReference>
<feature type="region of interest" description="Disordered" evidence="19">
    <location>
        <begin position="2100"/>
        <end position="2206"/>
    </location>
</feature>
<dbReference type="Pfam" id="PF00076">
    <property type="entry name" value="RRM_1"/>
    <property type="match status" value="3"/>
</dbReference>
<feature type="region of interest" description="Disordered" evidence="19">
    <location>
        <begin position="846"/>
        <end position="922"/>
    </location>
</feature>
<feature type="compositionally biased region" description="Basic and acidic residues" evidence="19">
    <location>
        <begin position="2127"/>
        <end position="2137"/>
    </location>
</feature>
<evidence type="ECO:0000256" key="11">
    <source>
        <dbReference type="ARBA" id="ARBA00023159"/>
    </source>
</evidence>
<feature type="compositionally biased region" description="Acidic residues" evidence="19">
    <location>
        <begin position="2811"/>
        <end position="2820"/>
    </location>
</feature>
<dbReference type="CDD" id="cd12349">
    <property type="entry name" value="RRM2_SHARP"/>
    <property type="match status" value="1"/>
</dbReference>
<dbReference type="GO" id="GO:0003677">
    <property type="term" value="F:DNA binding"/>
    <property type="evidence" value="ECO:0007669"/>
    <property type="project" value="UniProtKB-KW"/>
</dbReference>
<feature type="region of interest" description="Disordered" evidence="19">
    <location>
        <begin position="1498"/>
        <end position="2087"/>
    </location>
</feature>
<comment type="similarity">
    <text evidence="3">Belongs to the RRP40 family.</text>
</comment>
<evidence type="ECO:0000256" key="14">
    <source>
        <dbReference type="ARBA" id="ARBA00030615"/>
    </source>
</evidence>
<reference evidence="22 23" key="1">
    <citation type="journal article" date="2021" name="BMC Biol.">
        <title>Horizontally acquired antibacterial genes associated with adaptive radiation of ladybird beetles.</title>
        <authorList>
            <person name="Li H.S."/>
            <person name="Tang X.F."/>
            <person name="Huang Y.H."/>
            <person name="Xu Z.Y."/>
            <person name="Chen M.L."/>
            <person name="Du X.Y."/>
            <person name="Qiu B.Y."/>
            <person name="Chen P.T."/>
            <person name="Zhang W."/>
            <person name="Slipinski A."/>
            <person name="Escalona H.E."/>
            <person name="Waterhouse R.M."/>
            <person name="Zwick A."/>
            <person name="Pang H."/>
        </authorList>
    </citation>
    <scope>NUCLEOTIDE SEQUENCE [LARGE SCALE GENOMIC DNA]</scope>
    <source>
        <strain evidence="22">SYSU2018</strain>
    </source>
</reference>
<evidence type="ECO:0000256" key="10">
    <source>
        <dbReference type="ARBA" id="ARBA00023125"/>
    </source>
</evidence>
<feature type="compositionally biased region" description="Basic and acidic residues" evidence="19">
    <location>
        <begin position="2181"/>
        <end position="2198"/>
    </location>
</feature>
<evidence type="ECO:0000256" key="7">
    <source>
        <dbReference type="ARBA" id="ARBA00022976"/>
    </source>
</evidence>
<feature type="compositionally biased region" description="Low complexity" evidence="19">
    <location>
        <begin position="542"/>
        <end position="561"/>
    </location>
</feature>
<feature type="region of interest" description="Disordered" evidence="19">
    <location>
        <begin position="4215"/>
        <end position="4339"/>
    </location>
</feature>
<feature type="compositionally biased region" description="Basic and acidic residues" evidence="19">
    <location>
        <begin position="2444"/>
        <end position="2462"/>
    </location>
</feature>
<dbReference type="EMBL" id="JABFTP020000062">
    <property type="protein sequence ID" value="KAL3272673.1"/>
    <property type="molecule type" value="Genomic_DNA"/>
</dbReference>
<dbReference type="FunFam" id="2.40.50.140:FF:000112">
    <property type="entry name" value="Exosome complex component RRP40"/>
    <property type="match status" value="1"/>
</dbReference>
<feature type="compositionally biased region" description="Basic and acidic residues" evidence="19">
    <location>
        <begin position="1762"/>
        <end position="1841"/>
    </location>
</feature>
<dbReference type="SUPFAM" id="SSF50249">
    <property type="entry name" value="Nucleic acid-binding proteins"/>
    <property type="match status" value="1"/>
</dbReference>
<feature type="compositionally biased region" description="Basic and acidic residues" evidence="19">
    <location>
        <begin position="1869"/>
        <end position="1900"/>
    </location>
</feature>
<feature type="compositionally biased region" description="Basic and acidic residues" evidence="19">
    <location>
        <begin position="2335"/>
        <end position="2345"/>
    </location>
</feature>
<dbReference type="PANTHER" id="PTHR23189">
    <property type="entry name" value="RNA RECOGNITION MOTIF-CONTAINING"/>
    <property type="match status" value="1"/>
</dbReference>
<dbReference type="InterPro" id="IPR004088">
    <property type="entry name" value="KH_dom_type_1"/>
</dbReference>
<feature type="compositionally biased region" description="Basic and acidic residues" evidence="19">
    <location>
        <begin position="3551"/>
        <end position="3562"/>
    </location>
</feature>
<feature type="compositionally biased region" description="Basic and acidic residues" evidence="19">
    <location>
        <begin position="2392"/>
        <end position="2402"/>
    </location>
</feature>
<feature type="compositionally biased region" description="Basic residues" evidence="19">
    <location>
        <begin position="2359"/>
        <end position="2372"/>
    </location>
</feature>
<dbReference type="SUPFAM" id="SSF54928">
    <property type="entry name" value="RNA-binding domain, RBD"/>
    <property type="match status" value="2"/>
</dbReference>
<evidence type="ECO:0000313" key="22">
    <source>
        <dbReference type="EMBL" id="KAL3272673.1"/>
    </source>
</evidence>
<feature type="compositionally biased region" description="Basic and acidic residues" evidence="19">
    <location>
        <begin position="2145"/>
        <end position="2156"/>
    </location>
</feature>
<feature type="compositionally biased region" description="Basic residues" evidence="19">
    <location>
        <begin position="2049"/>
        <end position="2058"/>
    </location>
</feature>
<feature type="compositionally biased region" description="Low complexity" evidence="19">
    <location>
        <begin position="1215"/>
        <end position="1225"/>
    </location>
</feature>
<dbReference type="InterPro" id="IPR010912">
    <property type="entry name" value="SPOC_met"/>
</dbReference>
<dbReference type="GO" id="GO:0003723">
    <property type="term" value="F:RNA binding"/>
    <property type="evidence" value="ECO:0007669"/>
    <property type="project" value="UniProtKB-UniRule"/>
</dbReference>
<feature type="compositionally biased region" description="Basic and acidic residues" evidence="19">
    <location>
        <begin position="2706"/>
        <end position="2729"/>
    </location>
</feature>
<feature type="compositionally biased region" description="Basic and acidic residues" evidence="19">
    <location>
        <begin position="1127"/>
        <end position="1148"/>
    </location>
</feature>
<evidence type="ECO:0000256" key="15">
    <source>
        <dbReference type="ARBA" id="ARBA00069486"/>
    </source>
</evidence>
<evidence type="ECO:0000256" key="2">
    <source>
        <dbReference type="ARBA" id="ARBA00005387"/>
    </source>
</evidence>
<evidence type="ECO:0000256" key="9">
    <source>
        <dbReference type="ARBA" id="ARBA00023054"/>
    </source>
</evidence>
<feature type="compositionally biased region" description="Acidic residues" evidence="19">
    <location>
        <begin position="3485"/>
        <end position="3496"/>
    </location>
</feature>
<feature type="compositionally biased region" description="Low complexity" evidence="19">
    <location>
        <begin position="468"/>
        <end position="485"/>
    </location>
</feature>
<feature type="compositionally biased region" description="Basic and acidic residues" evidence="19">
    <location>
        <begin position="2104"/>
        <end position="2116"/>
    </location>
</feature>
<dbReference type="Gene3D" id="2.40.50.100">
    <property type="match status" value="1"/>
</dbReference>
<dbReference type="SMART" id="SM00360">
    <property type="entry name" value="RRM"/>
    <property type="match status" value="4"/>
</dbReference>
<feature type="domain" description="RRM" evidence="20">
    <location>
        <begin position="762"/>
        <end position="834"/>
    </location>
</feature>
<feature type="compositionally biased region" description="Basic and acidic residues" evidence="19">
    <location>
        <begin position="2547"/>
        <end position="2558"/>
    </location>
</feature>
<feature type="region of interest" description="Disordered" evidence="19">
    <location>
        <begin position="3019"/>
        <end position="3041"/>
    </location>
</feature>
<feature type="compositionally biased region" description="Polar residues" evidence="19">
    <location>
        <begin position="2648"/>
        <end position="2670"/>
    </location>
</feature>
<dbReference type="Gene3D" id="2.40.290.10">
    <property type="match status" value="1"/>
</dbReference>
<feature type="compositionally biased region" description="Low complexity" evidence="19">
    <location>
        <begin position="1412"/>
        <end position="1421"/>
    </location>
</feature>
<feature type="region of interest" description="Disordered" evidence="19">
    <location>
        <begin position="2236"/>
        <end position="2484"/>
    </location>
</feature>
<name>A0ABD2N1L3_9CUCU</name>
<evidence type="ECO:0000259" key="21">
    <source>
        <dbReference type="PROSITE" id="PS50917"/>
    </source>
</evidence>
<feature type="region of interest" description="Disordered" evidence="19">
    <location>
        <begin position="3625"/>
        <end position="3758"/>
    </location>
</feature>
<dbReference type="InterPro" id="IPR037319">
    <property type="entry name" value="Rrp40_S1"/>
</dbReference>
<organism evidence="22 23">
    <name type="scientific">Cryptolaemus montrouzieri</name>
    <dbReference type="NCBI Taxonomy" id="559131"/>
    <lineage>
        <taxon>Eukaryota</taxon>
        <taxon>Metazoa</taxon>
        <taxon>Ecdysozoa</taxon>
        <taxon>Arthropoda</taxon>
        <taxon>Hexapoda</taxon>
        <taxon>Insecta</taxon>
        <taxon>Pterygota</taxon>
        <taxon>Neoptera</taxon>
        <taxon>Endopterygota</taxon>
        <taxon>Coleoptera</taxon>
        <taxon>Polyphaga</taxon>
        <taxon>Cucujiformia</taxon>
        <taxon>Coccinelloidea</taxon>
        <taxon>Coccinellidae</taxon>
        <taxon>Scymninae</taxon>
        <taxon>Scymnini</taxon>
        <taxon>Cryptolaemus</taxon>
    </lineage>
</organism>
<feature type="compositionally biased region" description="Polar residues" evidence="19">
    <location>
        <begin position="3666"/>
        <end position="3677"/>
    </location>
</feature>
<feature type="compositionally biased region" description="Basic and acidic residues" evidence="19">
    <location>
        <begin position="3448"/>
        <end position="3484"/>
    </location>
</feature>
<keyword evidence="11" id="KW-0010">Activator</keyword>
<dbReference type="Proteomes" id="UP001516400">
    <property type="component" value="Unassembled WGS sequence"/>
</dbReference>
<feature type="compositionally biased region" description="Basic and acidic residues" evidence="19">
    <location>
        <begin position="853"/>
        <end position="862"/>
    </location>
</feature>
<keyword evidence="9" id="KW-0175">Coiled coil</keyword>
<feature type="region of interest" description="Disordered" evidence="19">
    <location>
        <begin position="2706"/>
        <end position="2857"/>
    </location>
</feature>
<dbReference type="Gene3D" id="3.30.1370.10">
    <property type="entry name" value="K Homology domain, type 1"/>
    <property type="match status" value="1"/>
</dbReference>
<dbReference type="GO" id="GO:0007219">
    <property type="term" value="P:Notch signaling pathway"/>
    <property type="evidence" value="ECO:0007669"/>
    <property type="project" value="UniProtKB-KW"/>
</dbReference>
<feature type="compositionally biased region" description="Basic and acidic residues" evidence="19">
    <location>
        <begin position="1909"/>
        <end position="1963"/>
    </location>
</feature>
<evidence type="ECO:0000256" key="12">
    <source>
        <dbReference type="ARBA" id="ARBA00023163"/>
    </source>
</evidence>
<dbReference type="FunFam" id="2.40.290.10:FF:000002">
    <property type="entry name" value="Spen family transcriptional repressor"/>
    <property type="match status" value="1"/>
</dbReference>
<feature type="compositionally biased region" description="Polar residues" evidence="19">
    <location>
        <begin position="2301"/>
        <end position="2311"/>
    </location>
</feature>
<keyword evidence="4" id="KW-0488">Methylation</keyword>
<dbReference type="SUPFAM" id="SSF100939">
    <property type="entry name" value="SPOC domain-like"/>
    <property type="match status" value="1"/>
</dbReference>
<dbReference type="InterPro" id="IPR034173">
    <property type="entry name" value="SHARP_RRM2"/>
</dbReference>
<dbReference type="CDD" id="cd21543">
    <property type="entry name" value="SPOC_SHARP"/>
    <property type="match status" value="1"/>
</dbReference>
<feature type="compositionally biased region" description="Polar residues" evidence="19">
    <location>
        <begin position="3630"/>
        <end position="3639"/>
    </location>
</feature>
<evidence type="ECO:0000256" key="1">
    <source>
        <dbReference type="ARBA" id="ARBA00004123"/>
    </source>
</evidence>
<feature type="region of interest" description="Disordered" evidence="19">
    <location>
        <begin position="1061"/>
        <end position="1155"/>
    </location>
</feature>
<evidence type="ECO:0000259" key="20">
    <source>
        <dbReference type="PROSITE" id="PS50102"/>
    </source>
</evidence>
<feature type="compositionally biased region" description="Low complexity" evidence="19">
    <location>
        <begin position="879"/>
        <end position="890"/>
    </location>
</feature>
<dbReference type="Gene3D" id="3.30.70.330">
    <property type="match status" value="4"/>
</dbReference>
<feature type="compositionally biased region" description="Basic and acidic residues" evidence="19">
    <location>
        <begin position="2506"/>
        <end position="2529"/>
    </location>
</feature>
<feature type="compositionally biased region" description="Polar residues" evidence="19">
    <location>
        <begin position="1743"/>
        <end position="1752"/>
    </location>
</feature>
<dbReference type="Pfam" id="PF18311">
    <property type="entry name" value="Rrp40_N"/>
    <property type="match status" value="1"/>
</dbReference>
<dbReference type="FunFam" id="3.30.70.330:FF:000143">
    <property type="entry name" value="msx2-interacting protein-like isoform X1"/>
    <property type="match status" value="1"/>
</dbReference>
<comment type="caution">
    <text evidence="22">The sequence shown here is derived from an EMBL/GenBank/DDBJ whole genome shotgun (WGS) entry which is preliminary data.</text>
</comment>
<feature type="compositionally biased region" description="Basic and acidic residues" evidence="19">
    <location>
        <begin position="1971"/>
        <end position="2048"/>
    </location>
</feature>
<dbReference type="SUPFAM" id="SSF54791">
    <property type="entry name" value="Eukaryotic type KH-domain (KH-domain type I)"/>
    <property type="match status" value="1"/>
</dbReference>
<feature type="compositionally biased region" description="Basic residues" evidence="19">
    <location>
        <begin position="3504"/>
        <end position="3517"/>
    </location>
</feature>
<evidence type="ECO:0000256" key="13">
    <source>
        <dbReference type="ARBA" id="ARBA00023242"/>
    </source>
</evidence>
<feature type="compositionally biased region" description="Basic and acidic residues" evidence="19">
    <location>
        <begin position="2581"/>
        <end position="2590"/>
    </location>
</feature>
<evidence type="ECO:0000256" key="16">
    <source>
        <dbReference type="ARBA" id="ARBA00075118"/>
    </source>
</evidence>
<dbReference type="PROSITE" id="PS50102">
    <property type="entry name" value="RRM"/>
    <property type="match status" value="4"/>
</dbReference>
<dbReference type="InterPro" id="IPR034174">
    <property type="entry name" value="SHARP_RRM3"/>
</dbReference>
<accession>A0ABD2N1L3</accession>
<keyword evidence="8" id="KW-0805">Transcription regulation</keyword>
<feature type="compositionally biased region" description="Basic residues" evidence="19">
    <location>
        <begin position="2463"/>
        <end position="2474"/>
    </location>
</feature>
<feature type="domain" description="RRM" evidence="20">
    <location>
        <begin position="581"/>
        <end position="674"/>
    </location>
</feature>
<keyword evidence="5" id="KW-0597">Phosphoprotein</keyword>
<keyword evidence="10" id="KW-0238">DNA-binding</keyword>
<keyword evidence="7" id="KW-0914">Notch signaling pathway</keyword>
<evidence type="ECO:0000256" key="19">
    <source>
        <dbReference type="SAM" id="MobiDB-lite"/>
    </source>
</evidence>
<feature type="region of interest" description="Disordered" evidence="19">
    <location>
        <begin position="1412"/>
        <end position="1437"/>
    </location>
</feature>
<feature type="compositionally biased region" description="Pro residues" evidence="19">
    <location>
        <begin position="4277"/>
        <end position="4288"/>
    </location>
</feature>
<dbReference type="InterPro" id="IPR041054">
    <property type="entry name" value="Rrp40_N_euk"/>
</dbReference>